<dbReference type="PROSITE" id="PS01124">
    <property type="entry name" value="HTH_ARAC_FAMILY_2"/>
    <property type="match status" value="1"/>
</dbReference>
<proteinExistence type="predicted"/>
<dbReference type="Gene3D" id="3.40.50.2300">
    <property type="match status" value="1"/>
</dbReference>
<keyword evidence="1" id="KW-0805">Transcription regulation</keyword>
<evidence type="ECO:0000313" key="7">
    <source>
        <dbReference type="EMBL" id="OKP80773.1"/>
    </source>
</evidence>
<dbReference type="CDD" id="cd17536">
    <property type="entry name" value="REC_YesN-like"/>
    <property type="match status" value="1"/>
</dbReference>
<dbReference type="InterPro" id="IPR018060">
    <property type="entry name" value="HTH_AraC"/>
</dbReference>
<evidence type="ECO:0000256" key="2">
    <source>
        <dbReference type="ARBA" id="ARBA00023125"/>
    </source>
</evidence>
<sequence>MYQILIVDDEIHAVEGIYSGVDWNKLGITAVFKAYTVRQAKEIFVQEHIDIMLCDIEMPQATGLELAEWVRECYPSTETIFLTCHADFKYAKQALQLGGLDYILKPVPFAELEKVLERAIDKINKESEMVQYSQFGQFWFQNQPMLIERFWQDILNQTVPSNPKAISQAAADRNISYFEDMVFIPVLLSIQRWYKPLSLRDEKILEYALKNLAEEILLESRKDRTIISLGNRRILVIIPIDEKQEDISELEESSQRYIEACSHYFYCDISCYIGEKVHGHGMLETVSKLKEMERNNVAYSNKVLLLSKPKVHSFDYKPADIRLWSVMLEEGAFDKVLTEAMQYLNGVDKDVLNADFLKRFYQNFQQMMHYILQTKGIQAHQLFSDLNSQEVSENATRSVTHLQVWVKYTVIKAKEYILSLEQSQSVVQRVIQFINLHISKDLSREEIANHVYLNPDYLTRIFKKETGMAISDYLLQERLRIAQELLVKTDMPISAVASQIGYSNFSHFSRTFKKHTNLNPNEYRQVHQKTLHS</sequence>
<evidence type="ECO:0000259" key="6">
    <source>
        <dbReference type="PROSITE" id="PS50110"/>
    </source>
</evidence>
<feature type="domain" description="HTH araC/xylS-type" evidence="5">
    <location>
        <begin position="428"/>
        <end position="526"/>
    </location>
</feature>
<accession>A0ABX3EG33</accession>
<dbReference type="InterPro" id="IPR018062">
    <property type="entry name" value="HTH_AraC-typ_CS"/>
</dbReference>
<dbReference type="InterPro" id="IPR011006">
    <property type="entry name" value="CheY-like_superfamily"/>
</dbReference>
<dbReference type="PROSITE" id="PS50110">
    <property type="entry name" value="RESPONSE_REGULATORY"/>
    <property type="match status" value="1"/>
</dbReference>
<reference evidence="7 8" key="1">
    <citation type="submission" date="2016-03" db="EMBL/GenBank/DDBJ databases">
        <authorList>
            <person name="Sant'Anna F.H."/>
            <person name="Ambrosini A."/>
            <person name="Souza R."/>
            <person name="Bach E."/>
            <person name="Fernandes G."/>
            <person name="Balsanelli E."/>
            <person name="Baura V.A."/>
            <person name="Souza E.M."/>
            <person name="Passaglia L."/>
        </authorList>
    </citation>
    <scope>NUCLEOTIDE SEQUENCE [LARGE SCALE GENOMIC DNA]</scope>
    <source>
        <strain evidence="7 8">P26E</strain>
    </source>
</reference>
<dbReference type="SUPFAM" id="SSF46689">
    <property type="entry name" value="Homeodomain-like"/>
    <property type="match status" value="2"/>
</dbReference>
<dbReference type="InterPro" id="IPR001789">
    <property type="entry name" value="Sig_transdc_resp-reg_receiver"/>
</dbReference>
<keyword evidence="4" id="KW-0597">Phosphoprotein</keyword>
<evidence type="ECO:0000256" key="3">
    <source>
        <dbReference type="ARBA" id="ARBA00023163"/>
    </source>
</evidence>
<feature type="domain" description="Response regulatory" evidence="6">
    <location>
        <begin position="3"/>
        <end position="120"/>
    </location>
</feature>
<keyword evidence="8" id="KW-1185">Reference proteome</keyword>
<evidence type="ECO:0000259" key="5">
    <source>
        <dbReference type="PROSITE" id="PS01124"/>
    </source>
</evidence>
<evidence type="ECO:0000313" key="8">
    <source>
        <dbReference type="Proteomes" id="UP000186058"/>
    </source>
</evidence>
<evidence type="ECO:0000256" key="4">
    <source>
        <dbReference type="PROSITE-ProRule" id="PRU00169"/>
    </source>
</evidence>
<dbReference type="SMART" id="SM00448">
    <property type="entry name" value="REC"/>
    <property type="match status" value="1"/>
</dbReference>
<feature type="modified residue" description="4-aspartylphosphate" evidence="4">
    <location>
        <position position="55"/>
    </location>
</feature>
<dbReference type="Pfam" id="PF12833">
    <property type="entry name" value="HTH_18"/>
    <property type="match status" value="1"/>
</dbReference>
<protein>
    <submittedName>
        <fullName evidence="7">DNA-binding response regulator</fullName>
    </submittedName>
</protein>
<dbReference type="Pfam" id="PF00072">
    <property type="entry name" value="Response_reg"/>
    <property type="match status" value="1"/>
</dbReference>
<gene>
    <name evidence="7" type="ORF">A3844_27125</name>
</gene>
<comment type="caution">
    <text evidence="7">The sequence shown here is derived from an EMBL/GenBank/DDBJ whole genome shotgun (WGS) entry which is preliminary data.</text>
</comment>
<keyword evidence="2 7" id="KW-0238">DNA-binding</keyword>
<dbReference type="PROSITE" id="PS00041">
    <property type="entry name" value="HTH_ARAC_FAMILY_1"/>
    <property type="match status" value="1"/>
</dbReference>
<dbReference type="InterPro" id="IPR009057">
    <property type="entry name" value="Homeodomain-like_sf"/>
</dbReference>
<name>A0ABX3EG33_9BACL</name>
<dbReference type="InterPro" id="IPR020449">
    <property type="entry name" value="Tscrpt_reg_AraC-type_HTH"/>
</dbReference>
<keyword evidence="3" id="KW-0804">Transcription</keyword>
<dbReference type="EMBL" id="LVWI01000081">
    <property type="protein sequence ID" value="OKP80773.1"/>
    <property type="molecule type" value="Genomic_DNA"/>
</dbReference>
<dbReference type="PANTHER" id="PTHR43280:SF2">
    <property type="entry name" value="HTH-TYPE TRANSCRIPTIONAL REGULATOR EXSA"/>
    <property type="match status" value="1"/>
</dbReference>
<dbReference type="PANTHER" id="PTHR43280">
    <property type="entry name" value="ARAC-FAMILY TRANSCRIPTIONAL REGULATOR"/>
    <property type="match status" value="1"/>
</dbReference>
<dbReference type="SUPFAM" id="SSF52172">
    <property type="entry name" value="CheY-like"/>
    <property type="match status" value="1"/>
</dbReference>
<dbReference type="Proteomes" id="UP000186058">
    <property type="component" value="Unassembled WGS sequence"/>
</dbReference>
<evidence type="ECO:0000256" key="1">
    <source>
        <dbReference type="ARBA" id="ARBA00023015"/>
    </source>
</evidence>
<organism evidence="7 8">
    <name type="scientific">Paenibacillus helianthi</name>
    <dbReference type="NCBI Taxonomy" id="1349432"/>
    <lineage>
        <taxon>Bacteria</taxon>
        <taxon>Bacillati</taxon>
        <taxon>Bacillota</taxon>
        <taxon>Bacilli</taxon>
        <taxon>Bacillales</taxon>
        <taxon>Paenibacillaceae</taxon>
        <taxon>Paenibacillus</taxon>
    </lineage>
</organism>
<dbReference type="Gene3D" id="1.10.10.60">
    <property type="entry name" value="Homeodomain-like"/>
    <property type="match status" value="2"/>
</dbReference>
<dbReference type="SMART" id="SM00342">
    <property type="entry name" value="HTH_ARAC"/>
    <property type="match status" value="1"/>
</dbReference>
<dbReference type="GO" id="GO:0003677">
    <property type="term" value="F:DNA binding"/>
    <property type="evidence" value="ECO:0007669"/>
    <property type="project" value="UniProtKB-KW"/>
</dbReference>
<dbReference type="PRINTS" id="PR00032">
    <property type="entry name" value="HTHARAC"/>
</dbReference>